<dbReference type="InterPro" id="IPR022749">
    <property type="entry name" value="D12N6_MeTrfase_N"/>
</dbReference>
<evidence type="ECO:0000259" key="1">
    <source>
        <dbReference type="Pfam" id="PF12161"/>
    </source>
</evidence>
<dbReference type="AlphaFoldDB" id="A0A3D3R3Q9"/>
<evidence type="ECO:0000313" key="2">
    <source>
        <dbReference type="EMBL" id="HCO23463.1"/>
    </source>
</evidence>
<organism evidence="2 3">
    <name type="scientific">Gimesia maris</name>
    <dbReference type="NCBI Taxonomy" id="122"/>
    <lineage>
        <taxon>Bacteria</taxon>
        <taxon>Pseudomonadati</taxon>
        <taxon>Planctomycetota</taxon>
        <taxon>Planctomycetia</taxon>
        <taxon>Planctomycetales</taxon>
        <taxon>Planctomycetaceae</taxon>
        <taxon>Gimesia</taxon>
    </lineage>
</organism>
<dbReference type="Pfam" id="PF12161">
    <property type="entry name" value="HsdM_N"/>
    <property type="match status" value="1"/>
</dbReference>
<feature type="domain" description="N6 adenine-specific DNA methyltransferase N-terminal" evidence="1">
    <location>
        <begin position="8"/>
        <end position="68"/>
    </location>
</feature>
<gene>
    <name evidence="2" type="ORF">DIT97_10535</name>
</gene>
<dbReference type="EMBL" id="DQAY01000059">
    <property type="protein sequence ID" value="HCO23463.1"/>
    <property type="molecule type" value="Genomic_DNA"/>
</dbReference>
<evidence type="ECO:0000313" key="3">
    <source>
        <dbReference type="Proteomes" id="UP000263642"/>
    </source>
</evidence>
<reference evidence="2 3" key="1">
    <citation type="journal article" date="2018" name="Nat. Biotechnol.">
        <title>A standardized bacterial taxonomy based on genome phylogeny substantially revises the tree of life.</title>
        <authorList>
            <person name="Parks D.H."/>
            <person name="Chuvochina M."/>
            <person name="Waite D.W."/>
            <person name="Rinke C."/>
            <person name="Skarshewski A."/>
            <person name="Chaumeil P.A."/>
            <person name="Hugenholtz P."/>
        </authorList>
    </citation>
    <scope>NUCLEOTIDE SEQUENCE [LARGE SCALE GENOMIC DNA]</scope>
    <source>
        <strain evidence="2">UBA9375</strain>
    </source>
</reference>
<protein>
    <recommendedName>
        <fullName evidence="1">N6 adenine-specific DNA methyltransferase N-terminal domain-containing protein</fullName>
    </recommendedName>
</protein>
<dbReference type="Proteomes" id="UP000263642">
    <property type="component" value="Unassembled WGS sequence"/>
</dbReference>
<proteinExistence type="predicted"/>
<comment type="caution">
    <text evidence="2">The sequence shown here is derived from an EMBL/GenBank/DDBJ whole genome shotgun (WGS) entry which is preliminary data.</text>
</comment>
<name>A0A3D3R3Q9_9PLAN</name>
<sequence length="116" mass="12943">MSQQIPSSFIWSVAVIHRGVHKQSKYGRVILPFTVLRRLDCVLKLTKEAVLSEKKKRESAGINSPVLTKEIMNAMDVQSELNTRAFNSAEIRESLKSSMLNQLGLCEKLKSRAAGA</sequence>
<accession>A0A3D3R3Q9</accession>